<feature type="domain" description="Pesticidal crystal protein" evidence="8">
    <location>
        <begin position="112"/>
        <end position="290"/>
    </location>
</feature>
<dbReference type="InterPro" id="IPR038979">
    <property type="entry name" value="Pest_crys"/>
</dbReference>
<dbReference type="InterPro" id="IPR036716">
    <property type="entry name" value="Pest_crys_N_sf"/>
</dbReference>
<name>A0A7R6AZ69_BACTU</name>
<dbReference type="InterPro" id="IPR005639">
    <property type="entry name" value="Pest_crys_dom_I"/>
</dbReference>
<dbReference type="InterPro" id="IPR008979">
    <property type="entry name" value="Galactose-bd-like_sf"/>
</dbReference>
<sequence length="697" mass="78116">MNPYQNKNEYEILDSSQNNFNMSINHLQYPLKNSPYPQFSIDNCRRSNTATWVNNIGDAVSESISLVSTILGIFTEPNLWGVFSALIGLLDRMRGALGTPSIAALSICDLLEIIDERVNRSVLNDGIADFNGSLALFGNFLSALNSWRNNPNNSTADELRFRFRASDSEFDRSLTNGSLTHGGSLARQDAQILLLPSFAKAAYFHLFLLNEAITSGSNWGLEIRPTINYQEKLENSIRNYTNYCVHWYNQGLEEIRRRNNSGENWLVFHRFRRDMTLQVLDLVATFPNFDTNRYSTSMPITTQLSRVIYTDPIGCVSQSHLNSNWFGPVNGTNFTSLENEIPSPTLSQFLNSIDLVDQPLRWGVGTNGGNTWQGNTNSFNFSSSSTVFHESYGRRTGQNIIRGLNGRDVFRIDSRPISLDGHTFGVNRVEFHHTTSSQNSIYTGYLRTSGLNRPVVQNVRTFLPGENSDIPNREDYTHRLSRVANITGGLRHVAVREDQSSSLLLYGWTHKSLTRENMYNLNEIFQIPAVKTMNTPGIQVIAGPGSTGGDLLRLNLGARVTYNCRPARPLETPMVVHVRVRYASVGSSTIRIEFTDPSGSFNPQTLALPDTNSSLNNLQYQNFNMVTTNFARGTSIMQGNFSISIINMNGANLALDKIEIIPVRIGRNTSEQVKEFIDKLGCVAKFEKYSYSLSGSE</sequence>
<evidence type="ECO:0000256" key="2">
    <source>
        <dbReference type="ARBA" id="ARBA00022656"/>
    </source>
</evidence>
<evidence type="ECO:0000259" key="6">
    <source>
        <dbReference type="Pfam" id="PF00555"/>
    </source>
</evidence>
<dbReference type="CDD" id="cd04085">
    <property type="entry name" value="delta_endotoxin_C"/>
    <property type="match status" value="1"/>
</dbReference>
<dbReference type="GO" id="GO:0005102">
    <property type="term" value="F:signaling receptor binding"/>
    <property type="evidence" value="ECO:0007669"/>
    <property type="project" value="InterPro"/>
</dbReference>
<feature type="domain" description="Pesticidal crystal protein" evidence="7">
    <location>
        <begin position="524"/>
        <end position="663"/>
    </location>
</feature>
<dbReference type="GO" id="GO:0030435">
    <property type="term" value="P:sporulation resulting in formation of a cellular spore"/>
    <property type="evidence" value="ECO:0007669"/>
    <property type="project" value="UniProtKB-KW"/>
</dbReference>
<comment type="similarity">
    <text evidence="1">Belongs to the delta endotoxin family.</text>
</comment>
<evidence type="ECO:0000256" key="1">
    <source>
        <dbReference type="ARBA" id="ARBA00007819"/>
    </source>
</evidence>
<feature type="domain" description="Pesticidal crystal protein" evidence="6">
    <location>
        <begin position="301"/>
        <end position="513"/>
    </location>
</feature>
<evidence type="ECO:0000256" key="4">
    <source>
        <dbReference type="ARBA" id="ARBA00023026"/>
    </source>
</evidence>
<dbReference type="InterPro" id="IPR036399">
    <property type="entry name" value="Pest_cryst_cen_dom_sf"/>
</dbReference>
<evidence type="ECO:0000256" key="3">
    <source>
        <dbReference type="ARBA" id="ARBA00022969"/>
    </source>
</evidence>
<dbReference type="AlphaFoldDB" id="A0A7R6AZ69"/>
<dbReference type="SUPFAM" id="SSF56849">
    <property type="entry name" value="delta-Endotoxin (insectocide), N-terminal domain"/>
    <property type="match status" value="1"/>
</dbReference>
<organism evidence="9">
    <name type="scientific">Bacillus thuringiensis</name>
    <dbReference type="NCBI Taxonomy" id="1428"/>
    <lineage>
        <taxon>Bacteria</taxon>
        <taxon>Bacillati</taxon>
        <taxon>Bacillota</taxon>
        <taxon>Bacilli</taxon>
        <taxon>Bacillales</taxon>
        <taxon>Bacillaceae</taxon>
        <taxon>Bacillus</taxon>
        <taxon>Bacillus cereus group</taxon>
    </lineage>
</organism>
<dbReference type="PANTHER" id="PTHR37003:SF2">
    <property type="entry name" value="PESTICIDAL CRYSTAL PROTEIN N-TERMINAL DOMAIN-CONTAINING PROTEIN"/>
    <property type="match status" value="1"/>
</dbReference>
<dbReference type="Pfam" id="PF03944">
    <property type="entry name" value="Endotoxin_C"/>
    <property type="match status" value="1"/>
</dbReference>
<dbReference type="Gene3D" id="1.20.190.10">
    <property type="entry name" value="Pesticidal crystal protein, N-terminal domain"/>
    <property type="match status" value="1"/>
</dbReference>
<evidence type="ECO:0000256" key="5">
    <source>
        <dbReference type="ARBA" id="ARBA00029653"/>
    </source>
</evidence>
<dbReference type="Pfam" id="PF00555">
    <property type="entry name" value="Endotoxin_M"/>
    <property type="match status" value="1"/>
</dbReference>
<keyword evidence="3" id="KW-0749">Sporulation</keyword>
<dbReference type="InterPro" id="IPR001178">
    <property type="entry name" value="Pest_cryst_dom_II"/>
</dbReference>
<dbReference type="GO" id="GO:0001907">
    <property type="term" value="P:symbiont-mediated killing of host cell"/>
    <property type="evidence" value="ECO:0007669"/>
    <property type="project" value="InterPro"/>
</dbReference>
<dbReference type="PANTHER" id="PTHR37003">
    <property type="entry name" value="ENDOTOXIN_N DOMAIN-CONTAINING PROTEIN-RELATED"/>
    <property type="match status" value="1"/>
</dbReference>
<keyword evidence="4" id="KW-0843">Virulence</keyword>
<dbReference type="EMBL" id="KX094977">
    <property type="protein sequence ID" value="AQX37184.1"/>
    <property type="molecule type" value="Genomic_DNA"/>
</dbReference>
<evidence type="ECO:0000259" key="7">
    <source>
        <dbReference type="Pfam" id="PF03944"/>
    </source>
</evidence>
<dbReference type="InterPro" id="IPR005638">
    <property type="entry name" value="Pest_crys_dom-III"/>
</dbReference>
<evidence type="ECO:0000313" key="9">
    <source>
        <dbReference type="EMBL" id="AQX37184.1"/>
    </source>
</evidence>
<dbReference type="GO" id="GO:0090729">
    <property type="term" value="F:toxin activity"/>
    <property type="evidence" value="ECO:0007669"/>
    <property type="project" value="UniProtKB-KW"/>
</dbReference>
<dbReference type="Pfam" id="PF03945">
    <property type="entry name" value="Endotoxin_N"/>
    <property type="match status" value="1"/>
</dbReference>
<reference evidence="9" key="1">
    <citation type="submission" date="2016-04" db="EMBL/GenBank/DDBJ databases">
        <title>The new gene clone of Bacillus thuringiensis.</title>
        <authorList>
            <person name="Zheng A."/>
            <person name="Huang G."/>
        </authorList>
    </citation>
    <scope>NUCLEOTIDE SEQUENCE</scope>
    <source>
        <strain evidence="9">Mgc167-2</strain>
    </source>
</reference>
<protein>
    <recommendedName>
        <fullName evidence="5">Crystaline entomocidal protoxin</fullName>
    </recommendedName>
</protein>
<evidence type="ECO:0000259" key="8">
    <source>
        <dbReference type="Pfam" id="PF03945"/>
    </source>
</evidence>
<dbReference type="SUPFAM" id="SSF51096">
    <property type="entry name" value="delta-Endotoxin (insectocide), middle domain"/>
    <property type="match status" value="1"/>
</dbReference>
<dbReference type="Gene3D" id="2.60.120.260">
    <property type="entry name" value="Galactose-binding domain-like"/>
    <property type="match status" value="1"/>
</dbReference>
<keyword evidence="2" id="KW-0800">Toxin</keyword>
<dbReference type="SUPFAM" id="SSF49785">
    <property type="entry name" value="Galactose-binding domain-like"/>
    <property type="match status" value="1"/>
</dbReference>
<accession>A0A7R6AZ69</accession>
<dbReference type="Gene3D" id="2.100.10.10">
    <property type="entry name" value="Pesticidal crystal protein, central domain"/>
    <property type="match status" value="1"/>
</dbReference>
<proteinExistence type="inferred from homology"/>